<dbReference type="Proteomes" id="UP000319160">
    <property type="component" value="Unassembled WGS sequence"/>
</dbReference>
<name>A0A553HMF5_9PEZI</name>
<comment type="caution">
    <text evidence="2">The sequence shown here is derived from an EMBL/GenBank/DDBJ whole genome shotgun (WGS) entry which is preliminary data.</text>
</comment>
<dbReference type="EMBL" id="VFLP01000072">
    <property type="protein sequence ID" value="TRX89142.1"/>
    <property type="molecule type" value="Genomic_DNA"/>
</dbReference>
<evidence type="ECO:0000313" key="2">
    <source>
        <dbReference type="EMBL" id="TRX89142.1"/>
    </source>
</evidence>
<feature type="compositionally biased region" description="Polar residues" evidence="1">
    <location>
        <begin position="1"/>
        <end position="11"/>
    </location>
</feature>
<protein>
    <submittedName>
        <fullName evidence="2">Uncharacterized protein</fullName>
    </submittedName>
</protein>
<sequence>MTTDTPPQTCPASRKLAYQTSSTGAHPGLAAREKRIRPSRDPAETTKFGRWSQNLDDPPKQVARGTVHVVDAVALGTMGGKPWRV</sequence>
<evidence type="ECO:0000256" key="1">
    <source>
        <dbReference type="SAM" id="MobiDB-lite"/>
    </source>
</evidence>
<accession>A0A553HMF5</accession>
<organism evidence="2 3">
    <name type="scientific">Xylaria flabelliformis</name>
    <dbReference type="NCBI Taxonomy" id="2512241"/>
    <lineage>
        <taxon>Eukaryota</taxon>
        <taxon>Fungi</taxon>
        <taxon>Dikarya</taxon>
        <taxon>Ascomycota</taxon>
        <taxon>Pezizomycotina</taxon>
        <taxon>Sordariomycetes</taxon>
        <taxon>Xylariomycetidae</taxon>
        <taxon>Xylariales</taxon>
        <taxon>Xylariaceae</taxon>
        <taxon>Xylaria</taxon>
    </lineage>
</organism>
<feature type="compositionally biased region" description="Basic and acidic residues" evidence="1">
    <location>
        <begin position="31"/>
        <end position="44"/>
    </location>
</feature>
<dbReference type="AlphaFoldDB" id="A0A553HMF5"/>
<keyword evidence="3" id="KW-1185">Reference proteome</keyword>
<evidence type="ECO:0000313" key="3">
    <source>
        <dbReference type="Proteomes" id="UP000319160"/>
    </source>
</evidence>
<proteinExistence type="predicted"/>
<reference evidence="3" key="1">
    <citation type="submission" date="2019-06" db="EMBL/GenBank/DDBJ databases">
        <title>Draft genome sequence of the griseofulvin-producing fungus Xylaria cubensis strain G536.</title>
        <authorList>
            <person name="Mead M.E."/>
            <person name="Raja H.A."/>
            <person name="Steenwyk J.L."/>
            <person name="Knowles S.L."/>
            <person name="Oberlies N.H."/>
            <person name="Rokas A."/>
        </authorList>
    </citation>
    <scope>NUCLEOTIDE SEQUENCE [LARGE SCALE GENOMIC DNA]</scope>
    <source>
        <strain evidence="3">G536</strain>
    </source>
</reference>
<gene>
    <name evidence="2" type="ORF">FHL15_009955</name>
</gene>
<feature type="region of interest" description="Disordered" evidence="1">
    <location>
        <begin position="1"/>
        <end position="60"/>
    </location>
</feature>